<dbReference type="Pfam" id="PF12146">
    <property type="entry name" value="Hydrolase_4"/>
    <property type="match status" value="1"/>
</dbReference>
<sequence>MKKEVGVLFLHGFTGGPIETRPLYNYLNARTNWVLHSPTLTGHGIPLQLSHPYANASTWIFEVNRAYDQLAERVNKIVVVGFSMGGLLALQLAAQRRVDALILLSPAAKYGEWRHLVGDIWTKLGADLLKRPLPRQTFYHLYDYKLRNTPIRAAFHFLDVLRYGKYCAKFVHTPVCFVHGKRDGIVPFSSSLYLYRRVKSEHKQVIISEQGKHHICYSADAEGWFHELLRFIERHLHLSNSVIINR</sequence>
<keyword evidence="2" id="KW-0378">Hydrolase</keyword>
<dbReference type="PANTHER" id="PTHR42886">
    <property type="entry name" value="RE40534P-RELATED"/>
    <property type="match status" value="1"/>
</dbReference>
<organism evidence="2 3">
    <name type="scientific">Savagea faecisuis</name>
    <dbReference type="NCBI Taxonomy" id="1274803"/>
    <lineage>
        <taxon>Bacteria</taxon>
        <taxon>Bacillati</taxon>
        <taxon>Bacillota</taxon>
        <taxon>Bacilli</taxon>
        <taxon>Bacillales</taxon>
        <taxon>Caryophanaceae</taxon>
        <taxon>Savagea</taxon>
    </lineage>
</organism>
<evidence type="ECO:0000313" key="3">
    <source>
        <dbReference type="Proteomes" id="UP001596976"/>
    </source>
</evidence>
<accession>A0ABW3GYM9</accession>
<dbReference type="RefSeq" id="WP_381012668.1">
    <property type="nucleotide sequence ID" value="NZ_JBHTJF010000034.1"/>
</dbReference>
<dbReference type="EMBL" id="JBHTJF010000034">
    <property type="protein sequence ID" value="MFD0943964.1"/>
    <property type="molecule type" value="Genomic_DNA"/>
</dbReference>
<protein>
    <submittedName>
        <fullName evidence="2">Alpha/beta hydrolase</fullName>
    </submittedName>
</protein>
<dbReference type="PANTHER" id="PTHR42886:SF29">
    <property type="entry name" value="PUMMELIG, ISOFORM A"/>
    <property type="match status" value="1"/>
</dbReference>
<name>A0ABW3GYM9_9BACL</name>
<dbReference type="InterPro" id="IPR029058">
    <property type="entry name" value="AB_hydrolase_fold"/>
</dbReference>
<dbReference type="InterPro" id="IPR012354">
    <property type="entry name" value="Esterase_lipase"/>
</dbReference>
<dbReference type="GO" id="GO:0016787">
    <property type="term" value="F:hydrolase activity"/>
    <property type="evidence" value="ECO:0007669"/>
    <property type="project" value="UniProtKB-KW"/>
</dbReference>
<dbReference type="InterPro" id="IPR022742">
    <property type="entry name" value="Hydrolase_4"/>
</dbReference>
<feature type="domain" description="Serine aminopeptidase S33" evidence="1">
    <location>
        <begin position="7"/>
        <end position="216"/>
    </location>
</feature>
<evidence type="ECO:0000259" key="1">
    <source>
        <dbReference type="Pfam" id="PF12146"/>
    </source>
</evidence>
<evidence type="ECO:0000313" key="2">
    <source>
        <dbReference type="EMBL" id="MFD0943964.1"/>
    </source>
</evidence>
<keyword evidence="3" id="KW-1185">Reference proteome</keyword>
<reference evidence="3" key="1">
    <citation type="journal article" date="2019" name="Int. J. Syst. Evol. Microbiol.">
        <title>The Global Catalogue of Microorganisms (GCM) 10K type strain sequencing project: providing services to taxonomists for standard genome sequencing and annotation.</title>
        <authorList>
            <consortium name="The Broad Institute Genomics Platform"/>
            <consortium name="The Broad Institute Genome Sequencing Center for Infectious Disease"/>
            <person name="Wu L."/>
            <person name="Ma J."/>
        </authorList>
    </citation>
    <scope>NUCLEOTIDE SEQUENCE [LARGE SCALE GENOMIC DNA]</scope>
    <source>
        <strain evidence="3">CCUG 63563</strain>
    </source>
</reference>
<comment type="caution">
    <text evidence="2">The sequence shown here is derived from an EMBL/GenBank/DDBJ whole genome shotgun (WGS) entry which is preliminary data.</text>
</comment>
<dbReference type="Proteomes" id="UP001596976">
    <property type="component" value="Unassembled WGS sequence"/>
</dbReference>
<gene>
    <name evidence="2" type="ORF">ACFQ0V_09440</name>
</gene>
<dbReference type="Gene3D" id="3.40.50.1820">
    <property type="entry name" value="alpha/beta hydrolase"/>
    <property type="match status" value="1"/>
</dbReference>
<dbReference type="PIRSF" id="PIRSF017388">
    <property type="entry name" value="Esterase_lipase"/>
    <property type="match status" value="1"/>
</dbReference>
<dbReference type="SUPFAM" id="SSF53474">
    <property type="entry name" value="alpha/beta-Hydrolases"/>
    <property type="match status" value="1"/>
</dbReference>
<proteinExistence type="predicted"/>